<protein>
    <submittedName>
        <fullName evidence="1">Uncharacterized protein</fullName>
    </submittedName>
</protein>
<reference evidence="2" key="1">
    <citation type="submission" date="2013-09" db="EMBL/GenBank/DDBJ databases">
        <title>Corchorus olitorius genome sequencing.</title>
        <authorList>
            <person name="Alam M."/>
            <person name="Haque M.S."/>
            <person name="Islam M.S."/>
            <person name="Emdad E.M."/>
            <person name="Islam M.M."/>
            <person name="Ahmed B."/>
            <person name="Halim A."/>
            <person name="Hossen Q.M.M."/>
            <person name="Hossain M.Z."/>
            <person name="Ahmed R."/>
            <person name="Khan M.M."/>
            <person name="Islam R."/>
            <person name="Rashid M.M."/>
            <person name="Khan S.A."/>
            <person name="Rahman M.S."/>
            <person name="Alam M."/>
            <person name="Yahiya A.S."/>
            <person name="Khan M.S."/>
            <person name="Azam M.S."/>
            <person name="Haque T."/>
            <person name="Lashkar M.Z.H."/>
            <person name="Akhand A.I."/>
            <person name="Morshed G."/>
            <person name="Roy S."/>
            <person name="Uddin K.S."/>
            <person name="Rabeya T."/>
            <person name="Hossain A.S."/>
            <person name="Chowdhury A."/>
            <person name="Snigdha A.R."/>
            <person name="Mortoza M.S."/>
            <person name="Matin S.A."/>
            <person name="Hoque S.M.E."/>
            <person name="Islam M.K."/>
            <person name="Roy D.K."/>
            <person name="Haider R."/>
            <person name="Moosa M.M."/>
            <person name="Elias S.M."/>
            <person name="Hasan A.M."/>
            <person name="Jahan S."/>
            <person name="Shafiuddin M."/>
            <person name="Mahmood N."/>
            <person name="Shommy N.S."/>
        </authorList>
    </citation>
    <scope>NUCLEOTIDE SEQUENCE [LARGE SCALE GENOMIC DNA]</scope>
    <source>
        <strain evidence="2">cv. O-4</strain>
    </source>
</reference>
<evidence type="ECO:0000313" key="2">
    <source>
        <dbReference type="Proteomes" id="UP000187203"/>
    </source>
</evidence>
<comment type="caution">
    <text evidence="1">The sequence shown here is derived from an EMBL/GenBank/DDBJ whole genome shotgun (WGS) entry which is preliminary data.</text>
</comment>
<organism evidence="1 2">
    <name type="scientific">Corchorus olitorius</name>
    <dbReference type="NCBI Taxonomy" id="93759"/>
    <lineage>
        <taxon>Eukaryota</taxon>
        <taxon>Viridiplantae</taxon>
        <taxon>Streptophyta</taxon>
        <taxon>Embryophyta</taxon>
        <taxon>Tracheophyta</taxon>
        <taxon>Spermatophyta</taxon>
        <taxon>Magnoliopsida</taxon>
        <taxon>eudicotyledons</taxon>
        <taxon>Gunneridae</taxon>
        <taxon>Pentapetalae</taxon>
        <taxon>rosids</taxon>
        <taxon>malvids</taxon>
        <taxon>Malvales</taxon>
        <taxon>Malvaceae</taxon>
        <taxon>Grewioideae</taxon>
        <taxon>Apeibeae</taxon>
        <taxon>Corchorus</taxon>
    </lineage>
</organism>
<keyword evidence="2" id="KW-1185">Reference proteome</keyword>
<gene>
    <name evidence="1" type="ORF">COLO4_03311</name>
</gene>
<dbReference type="EMBL" id="AWUE01009544">
    <property type="protein sequence ID" value="OMP12317.1"/>
    <property type="molecule type" value="Genomic_DNA"/>
</dbReference>
<evidence type="ECO:0000313" key="1">
    <source>
        <dbReference type="EMBL" id="OMP12317.1"/>
    </source>
</evidence>
<dbReference type="Proteomes" id="UP000187203">
    <property type="component" value="Unassembled WGS sequence"/>
</dbReference>
<proteinExistence type="predicted"/>
<name>A0A1R3KZ51_9ROSI</name>
<accession>A0A1R3KZ51</accession>
<dbReference type="AlphaFoldDB" id="A0A1R3KZ51"/>
<sequence>MGWGKFLFNGLPHEKMREFFEGVSSGEGEMRCGFLFSEESGEFERGTKFVEPKGILVRTSLKTNSPNHHVDCEGLEQGKDVELARQVIGVAYLATTANFEVFLNPRQSCHVTGKLSFSLFFDLLLYD</sequence>